<reference evidence="1 2" key="1">
    <citation type="submission" date="2018-03" db="EMBL/GenBank/DDBJ databases">
        <title>Whole genome sequencing of Histamine producing bacteria.</title>
        <authorList>
            <person name="Butler K."/>
        </authorList>
    </citation>
    <scope>NUCLEOTIDE SEQUENCE [LARGE SCALE GENOMIC DNA]</scope>
    <source>
        <strain evidence="1 2">DSM 23343</strain>
    </source>
</reference>
<dbReference type="EMBL" id="PYLY01000025">
    <property type="protein sequence ID" value="PSU03229.1"/>
    <property type="molecule type" value="Genomic_DNA"/>
</dbReference>
<dbReference type="Proteomes" id="UP000241858">
    <property type="component" value="Unassembled WGS sequence"/>
</dbReference>
<comment type="caution">
    <text evidence="1">The sequence shown here is derived from an EMBL/GenBank/DDBJ whole genome shotgun (WGS) entry which is preliminary data.</text>
</comment>
<gene>
    <name evidence="1" type="ORF">C0W81_12520</name>
</gene>
<evidence type="ECO:0000313" key="2">
    <source>
        <dbReference type="Proteomes" id="UP000241858"/>
    </source>
</evidence>
<dbReference type="OrthoDB" id="5918454at2"/>
<protein>
    <submittedName>
        <fullName evidence="1">Uncharacterized protein</fullName>
    </submittedName>
</protein>
<name>A0A2T3HWH6_9GAMM</name>
<dbReference type="RefSeq" id="WP_060996916.1">
    <property type="nucleotide sequence ID" value="NZ_LNQZ01000002.1"/>
</dbReference>
<proteinExistence type="predicted"/>
<evidence type="ECO:0000313" key="1">
    <source>
        <dbReference type="EMBL" id="PSU03229.1"/>
    </source>
</evidence>
<organism evidence="1 2">
    <name type="scientific">Photobacterium aquimaris</name>
    <dbReference type="NCBI Taxonomy" id="512643"/>
    <lineage>
        <taxon>Bacteria</taxon>
        <taxon>Pseudomonadati</taxon>
        <taxon>Pseudomonadota</taxon>
        <taxon>Gammaproteobacteria</taxon>
        <taxon>Vibrionales</taxon>
        <taxon>Vibrionaceae</taxon>
        <taxon>Photobacterium</taxon>
    </lineage>
</organism>
<sequence length="478" mass="54107">MEMTPNTTYYVMLPKRYLSRYVLTYELLPLEYCFDVNGQKVFDRSTVHSLINQGKVGDKNVVVGLTQHLGGSYLPYSNISNIGFADQDSLNMFVERSYENYDSRNIECYALTSGNEPSELAIDIVEPSVIDKHTFTLKMALNDAIVAATHSHLLVYPQFATELPNFKGHAEQLLSAILTYYLDDTNQLAIAIAFFKTCSFFNIDAGWQLIEVVENFNKILPSKANSDDVKRWFETAQKIIKNEDVNLIYSDDKNIALRAMILVLLNPEKDNINAMKVSLQEHLGEKVYSLANIFVGARTGYSYLSVEQRNMLEDRTQLQLLNASLYNHASDELTSEPVEQIPTQEQISPDENKFILDQEPWLKSVSPGIFELCAVKPMAGFDLSLEYKPESFFAWRLIDANGTKGMEKLKGQLALNLLLIQGKLPAGVRIEVIQDRGLYITLPLVWAKEADLKNKLQYIIDDLIAIKIAQKSSKLVVN</sequence>
<dbReference type="AlphaFoldDB" id="A0A2T3HWH6"/>
<accession>A0A2T3HWH6</accession>